<dbReference type="SUPFAM" id="SSF53448">
    <property type="entry name" value="Nucleotide-diphospho-sugar transferases"/>
    <property type="match status" value="1"/>
</dbReference>
<gene>
    <name evidence="2" type="ORF">Air01nite_79380</name>
</gene>
<evidence type="ECO:0000313" key="2">
    <source>
        <dbReference type="EMBL" id="GIF61843.1"/>
    </source>
</evidence>
<dbReference type="CDD" id="cd00761">
    <property type="entry name" value="Glyco_tranf_GTA_type"/>
    <property type="match status" value="1"/>
</dbReference>
<dbReference type="InterPro" id="IPR001173">
    <property type="entry name" value="Glyco_trans_2-like"/>
</dbReference>
<sequence>MIGTRCSVIESPASPARPLGAGTLVTSMCVGAATLADLRGLLDHPAGATMVRKLTVFVDRWDNPRRTWSGRLGPIPHLLSHRIDLPAADHGRATVALELRRPAPLRKLIMAVLPVFSSVRPLPRAVSADITAQEVAPPWVGATANVAVVSGELPTDADIRPHDLVLSADGAALPPAGDDDPPPERLYGGVLRAGAAGAGGAVLVDVEHSACIGRYGPFGRRVARAELVFGEDTWRIDGPGGALVAGRLADHRLPESDVAALAETGLVHCARVPCGYPAREAAVLVRLAAAGVLVHAPDLRPPVASLLADELRALVVGDLPPPAADELEWEVRAVRQRRSALRRHATAFALPRLAGEAFPALAAPPPVSVLLVTRRPDHVATTIESIERQTYPDLEIVLCLHGAHPSAELLGRLARCSRPIELVTIGPEERLGFGEAVGRATTRARGSLITKFDDDDSYGPEHVWDLVLARLVSGATLVGKAAEFVHLHALDTTVRRESGPHESYAPVVAGGTMLISRGDLEEIGGWRPVPRSIDRGLIERVSRSGGLIYRTHPLGYLYHRRAGGHTWDTGIEYFLRNNGPQWPGVLRHAEFGTLPAGVAAPPPG</sequence>
<evidence type="ECO:0000313" key="3">
    <source>
        <dbReference type="Proteomes" id="UP000624325"/>
    </source>
</evidence>
<reference evidence="2 3" key="1">
    <citation type="submission" date="2021-01" db="EMBL/GenBank/DDBJ databases">
        <title>Whole genome shotgun sequence of Asanoa iriomotensis NBRC 100142.</title>
        <authorList>
            <person name="Komaki H."/>
            <person name="Tamura T."/>
        </authorList>
    </citation>
    <scope>NUCLEOTIDE SEQUENCE [LARGE SCALE GENOMIC DNA]</scope>
    <source>
        <strain evidence="2 3">NBRC 100142</strain>
    </source>
</reference>
<organism evidence="2 3">
    <name type="scientific">Asanoa iriomotensis</name>
    <dbReference type="NCBI Taxonomy" id="234613"/>
    <lineage>
        <taxon>Bacteria</taxon>
        <taxon>Bacillati</taxon>
        <taxon>Actinomycetota</taxon>
        <taxon>Actinomycetes</taxon>
        <taxon>Micromonosporales</taxon>
        <taxon>Micromonosporaceae</taxon>
        <taxon>Asanoa</taxon>
    </lineage>
</organism>
<dbReference type="Gene3D" id="3.90.550.10">
    <property type="entry name" value="Spore Coat Polysaccharide Biosynthesis Protein SpsA, Chain A"/>
    <property type="match status" value="1"/>
</dbReference>
<dbReference type="EMBL" id="BONC01000140">
    <property type="protein sequence ID" value="GIF61843.1"/>
    <property type="molecule type" value="Genomic_DNA"/>
</dbReference>
<dbReference type="InterPro" id="IPR029044">
    <property type="entry name" value="Nucleotide-diphossugar_trans"/>
</dbReference>
<proteinExistence type="predicted"/>
<evidence type="ECO:0000259" key="1">
    <source>
        <dbReference type="Pfam" id="PF00535"/>
    </source>
</evidence>
<dbReference type="Proteomes" id="UP000624325">
    <property type="component" value="Unassembled WGS sequence"/>
</dbReference>
<name>A0ABQ4CGD2_9ACTN</name>
<comment type="caution">
    <text evidence="2">The sequence shown here is derived from an EMBL/GenBank/DDBJ whole genome shotgun (WGS) entry which is preliminary data.</text>
</comment>
<dbReference type="Pfam" id="PF00535">
    <property type="entry name" value="Glycos_transf_2"/>
    <property type="match status" value="1"/>
</dbReference>
<feature type="domain" description="Glycosyltransferase 2-like" evidence="1">
    <location>
        <begin position="375"/>
        <end position="467"/>
    </location>
</feature>
<accession>A0ABQ4CGD2</accession>
<keyword evidence="3" id="KW-1185">Reference proteome</keyword>
<protein>
    <recommendedName>
        <fullName evidence="1">Glycosyltransferase 2-like domain-containing protein</fullName>
    </recommendedName>
</protein>